<gene>
    <name evidence="3" type="ORF">PCLFYP37_01593</name>
</gene>
<dbReference type="InterPro" id="IPR029044">
    <property type="entry name" value="Nucleotide-diphossugar_trans"/>
</dbReference>
<dbReference type="InterPro" id="IPR027791">
    <property type="entry name" value="Galactosyl_T_C"/>
</dbReference>
<dbReference type="RefSeq" id="WP_336310464.1">
    <property type="nucleotide sequence ID" value="NZ_CACRUT010000008.1"/>
</dbReference>
<protein>
    <recommendedName>
        <fullName evidence="2">Galactosyltransferase C-terminal domain-containing protein</fullName>
    </recommendedName>
</protein>
<name>A0A6N3B4R9_9BACT</name>
<dbReference type="Gene3D" id="3.90.550.10">
    <property type="entry name" value="Spore Coat Polysaccharide Biosynthesis Protein SpsA, Chain A"/>
    <property type="match status" value="1"/>
</dbReference>
<organism evidence="3">
    <name type="scientific">Paraprevotella clara</name>
    <dbReference type="NCBI Taxonomy" id="454154"/>
    <lineage>
        <taxon>Bacteria</taxon>
        <taxon>Pseudomonadati</taxon>
        <taxon>Bacteroidota</taxon>
        <taxon>Bacteroidia</taxon>
        <taxon>Bacteroidales</taxon>
        <taxon>Prevotellaceae</taxon>
        <taxon>Paraprevotella</taxon>
    </lineage>
</organism>
<evidence type="ECO:0000313" key="3">
    <source>
        <dbReference type="EMBL" id="VYT96766.1"/>
    </source>
</evidence>
<proteinExistence type="predicted"/>
<evidence type="ECO:0000256" key="1">
    <source>
        <dbReference type="ARBA" id="ARBA00022679"/>
    </source>
</evidence>
<dbReference type="Pfam" id="PF02709">
    <property type="entry name" value="Glyco_transf_7C"/>
    <property type="match status" value="1"/>
</dbReference>
<dbReference type="AlphaFoldDB" id="A0A6N3B4R9"/>
<reference evidence="3" key="1">
    <citation type="submission" date="2019-11" db="EMBL/GenBank/DDBJ databases">
        <authorList>
            <person name="Feng L."/>
        </authorList>
    </citation>
    <scope>NUCLEOTIDE SEQUENCE</scope>
    <source>
        <strain evidence="3">PclaraLFYP37</strain>
    </source>
</reference>
<evidence type="ECO:0000259" key="2">
    <source>
        <dbReference type="Pfam" id="PF02709"/>
    </source>
</evidence>
<accession>A0A6N3B4R9</accession>
<dbReference type="EMBL" id="CACRUT010000008">
    <property type="protein sequence ID" value="VYT96766.1"/>
    <property type="molecule type" value="Genomic_DNA"/>
</dbReference>
<dbReference type="GO" id="GO:0016740">
    <property type="term" value="F:transferase activity"/>
    <property type="evidence" value="ECO:0007669"/>
    <property type="project" value="UniProtKB-KW"/>
</dbReference>
<feature type="domain" description="Galactosyltransferase C-terminal" evidence="2">
    <location>
        <begin position="156"/>
        <end position="215"/>
    </location>
</feature>
<keyword evidence="1" id="KW-0808">Transferase</keyword>
<sequence>MQLQDLKSQLTLVFPVRIDCEERRENLRVVLRQLDGLGCRMLVLEADAVPALGDEAWPDGVEYTFVEDASTVFHRTRYINELLRMAGTEVVGVWDTDVLVGYAQIGEAVQRILEGCTIAYPYNGQFVMLSEQMSVHTRKKPDLEYLRSMRLNSFFGRRLFGGAYLVHRQRYFQCGGENERFIGWSPEDAERMHRVRILGHKVAWTQSGQLYHLYHPRGASSSYQSKDDADRLRRELVKICSMDKETLISYLLK</sequence>
<dbReference type="SUPFAM" id="SSF53448">
    <property type="entry name" value="Nucleotide-diphospho-sugar transferases"/>
    <property type="match status" value="1"/>
</dbReference>